<comment type="caution">
    <text evidence="2">The sequence shown here is derived from an EMBL/GenBank/DDBJ whole genome shotgun (WGS) entry which is preliminary data.</text>
</comment>
<evidence type="ECO:0000313" key="3">
    <source>
        <dbReference type="Proteomes" id="UP001162162"/>
    </source>
</evidence>
<keyword evidence="1" id="KW-1133">Transmembrane helix</keyword>
<organism evidence="2 3">
    <name type="scientific">Aromia moschata</name>
    <dbReference type="NCBI Taxonomy" id="1265417"/>
    <lineage>
        <taxon>Eukaryota</taxon>
        <taxon>Metazoa</taxon>
        <taxon>Ecdysozoa</taxon>
        <taxon>Arthropoda</taxon>
        <taxon>Hexapoda</taxon>
        <taxon>Insecta</taxon>
        <taxon>Pterygota</taxon>
        <taxon>Neoptera</taxon>
        <taxon>Endopterygota</taxon>
        <taxon>Coleoptera</taxon>
        <taxon>Polyphaga</taxon>
        <taxon>Cucujiformia</taxon>
        <taxon>Chrysomeloidea</taxon>
        <taxon>Cerambycidae</taxon>
        <taxon>Cerambycinae</taxon>
        <taxon>Callichromatini</taxon>
        <taxon>Aromia</taxon>
    </lineage>
</organism>
<keyword evidence="1" id="KW-0812">Transmembrane</keyword>
<dbReference type="PANTHER" id="PTHR28635">
    <property type="entry name" value="TRANSMEMBRANE INNER EAR EXPRESSED PROTEIN"/>
    <property type="match status" value="1"/>
</dbReference>
<dbReference type="EMBL" id="JAPWTK010000082">
    <property type="protein sequence ID" value="KAJ8951595.1"/>
    <property type="molecule type" value="Genomic_DNA"/>
</dbReference>
<dbReference type="Pfam" id="PF16038">
    <property type="entry name" value="TMIE"/>
    <property type="match status" value="1"/>
</dbReference>
<protein>
    <recommendedName>
        <fullName evidence="4">Transmembrane inner ear expressed protein</fullName>
    </recommendedName>
</protein>
<keyword evidence="1" id="KW-0472">Membrane</keyword>
<reference evidence="2" key="1">
    <citation type="journal article" date="2023" name="Insect Mol. Biol.">
        <title>Genome sequencing provides insights into the evolution of gene families encoding plant cell wall-degrading enzymes in longhorned beetles.</title>
        <authorList>
            <person name="Shin N.R."/>
            <person name="Okamura Y."/>
            <person name="Kirsch R."/>
            <person name="Pauchet Y."/>
        </authorList>
    </citation>
    <scope>NUCLEOTIDE SEQUENCE</scope>
    <source>
        <strain evidence="2">AMC_N1</strain>
    </source>
</reference>
<accession>A0AAV8YJV8</accession>
<name>A0AAV8YJV8_9CUCU</name>
<sequence length="144" mass="17041">MVTFYANPDDKNEPWIERAAVPGYGFRIWHYIFFCFSAFTILVIFICCCVKIRVPRTKQEIEADYRRKKLADKFRQRLRLIQNQEMDALDLQKALEIIQEDYRKESTHCQYDVSPADFNTTGGSRTEAQQPVGNKIFNILKFMK</sequence>
<dbReference type="InterPro" id="IPR032006">
    <property type="entry name" value="TMIE"/>
</dbReference>
<dbReference type="AlphaFoldDB" id="A0AAV8YJV8"/>
<evidence type="ECO:0008006" key="4">
    <source>
        <dbReference type="Google" id="ProtNLM"/>
    </source>
</evidence>
<feature type="transmembrane region" description="Helical" evidence="1">
    <location>
        <begin position="28"/>
        <end position="50"/>
    </location>
</feature>
<evidence type="ECO:0000256" key="1">
    <source>
        <dbReference type="SAM" id="Phobius"/>
    </source>
</evidence>
<evidence type="ECO:0000313" key="2">
    <source>
        <dbReference type="EMBL" id="KAJ8951595.1"/>
    </source>
</evidence>
<gene>
    <name evidence="2" type="ORF">NQ318_020472</name>
</gene>
<dbReference type="PANTHER" id="PTHR28635:SF1">
    <property type="entry name" value="TRANSMEMBRANE INNER EAR EXPRESSED PROTEIN"/>
    <property type="match status" value="1"/>
</dbReference>
<keyword evidence="3" id="KW-1185">Reference proteome</keyword>
<dbReference type="Proteomes" id="UP001162162">
    <property type="component" value="Unassembled WGS sequence"/>
</dbReference>
<proteinExistence type="predicted"/>